<keyword evidence="1" id="KW-0812">Transmembrane</keyword>
<proteinExistence type="predicted"/>
<reference evidence="2 3" key="1">
    <citation type="journal article" date="2011" name="PLoS ONE">
        <title>Complete genome sequence and comparative analysis of the fish pathogen Lactococcus garvieae.</title>
        <authorList>
            <person name="Morita H."/>
            <person name="Toh H."/>
            <person name="Oshima K."/>
            <person name="Yoshizaki M."/>
            <person name="Kawanishi M."/>
            <person name="Nakaya K."/>
            <person name="Suzuki T."/>
            <person name="Miyauchi E."/>
            <person name="Ishii Y."/>
            <person name="Tanabe S."/>
            <person name="Murakami M."/>
            <person name="Hattori M."/>
        </authorList>
    </citation>
    <scope>NUCLEOTIDE SEQUENCE [LARGE SCALE GENOMIC DNA]</scope>
    <source>
        <strain evidence="2 3">Lg2</strain>
    </source>
</reference>
<feature type="transmembrane region" description="Helical" evidence="1">
    <location>
        <begin position="62"/>
        <end position="81"/>
    </location>
</feature>
<keyword evidence="1" id="KW-1133">Transmembrane helix</keyword>
<keyword evidence="3" id="KW-1185">Reference proteome</keyword>
<gene>
    <name evidence="2" type="ordered locus">LCGL_1407</name>
</gene>
<keyword evidence="1" id="KW-0472">Membrane</keyword>
<accession>F9VEW6</accession>
<evidence type="ECO:0000313" key="3">
    <source>
        <dbReference type="Proteomes" id="UP000008520"/>
    </source>
</evidence>
<dbReference type="HOGENOM" id="CLU_1874213_0_0_9"/>
<dbReference type="KEGG" id="lgv:LCGL_1407"/>
<evidence type="ECO:0000313" key="2">
    <source>
        <dbReference type="EMBL" id="BAK60867.1"/>
    </source>
</evidence>
<dbReference type="Pfam" id="PF12648">
    <property type="entry name" value="TcpE"/>
    <property type="match status" value="1"/>
</dbReference>
<dbReference type="EMBL" id="AP009333">
    <property type="protein sequence ID" value="BAK60867.1"/>
    <property type="molecule type" value="Genomic_DNA"/>
</dbReference>
<organism evidence="2 3">
    <name type="scientific">Lactococcus garvieae (strain Lg2)</name>
    <name type="common">Enterococcus seriolicida</name>
    <dbReference type="NCBI Taxonomy" id="420890"/>
    <lineage>
        <taxon>Bacteria</taxon>
        <taxon>Bacillati</taxon>
        <taxon>Bacillota</taxon>
        <taxon>Bacilli</taxon>
        <taxon>Lactobacillales</taxon>
        <taxon>Streptococcaceae</taxon>
        <taxon>Lactococcus</taxon>
    </lineage>
</organism>
<dbReference type="STRING" id="420890.LCGL_1407"/>
<dbReference type="InterPro" id="IPR025608">
    <property type="entry name" value="TcpE"/>
</dbReference>
<evidence type="ECO:0008006" key="4">
    <source>
        <dbReference type="Google" id="ProtNLM"/>
    </source>
</evidence>
<feature type="transmembrane region" description="Helical" evidence="1">
    <location>
        <begin position="29"/>
        <end position="56"/>
    </location>
</feature>
<dbReference type="PATRIC" id="fig|420890.5.peg.1390"/>
<dbReference type="AlphaFoldDB" id="F9VEW6"/>
<name>F9VEW6_LACGL</name>
<dbReference type="Proteomes" id="UP000008520">
    <property type="component" value="Chromosome"/>
</dbReference>
<protein>
    <recommendedName>
        <fullName evidence="4">TcpE family protein</fullName>
    </recommendedName>
</protein>
<sequence length="136" mass="16178">MPMEKQHYDYAIGLETPYWIQEIRLRGKVYWTFQTPLSVPFLGVTALSAVAVFLFIHPLLPVLRYVPFVPVALCTILPWFIGKSYVEKEPDGKKMHYYIYGVFRFIKNFGFDKRCIYAEERREEVQEKIVFEKVML</sequence>
<evidence type="ECO:0000256" key="1">
    <source>
        <dbReference type="SAM" id="Phobius"/>
    </source>
</evidence>